<feature type="compositionally biased region" description="Pro residues" evidence="1">
    <location>
        <begin position="285"/>
        <end position="295"/>
    </location>
</feature>
<dbReference type="InterPro" id="IPR007110">
    <property type="entry name" value="Ig-like_dom"/>
</dbReference>
<dbReference type="VEuPathDB" id="TriTrypDB:Tc_MARK_2142"/>
<dbReference type="EMBL" id="PRFA01000085">
    <property type="protein sequence ID" value="PWU87750.1"/>
    <property type="molecule type" value="Genomic_DNA"/>
</dbReference>
<organism evidence="3 4">
    <name type="scientific">Trypanosoma cruzi</name>
    <dbReference type="NCBI Taxonomy" id="5693"/>
    <lineage>
        <taxon>Eukaryota</taxon>
        <taxon>Discoba</taxon>
        <taxon>Euglenozoa</taxon>
        <taxon>Kinetoplastea</taxon>
        <taxon>Metakinetoplastina</taxon>
        <taxon>Trypanosomatida</taxon>
        <taxon>Trypanosomatidae</taxon>
        <taxon>Trypanosoma</taxon>
        <taxon>Schizotrypanum</taxon>
    </lineage>
</organism>
<accession>A0A2V2UUK4</accession>
<reference evidence="3 4" key="1">
    <citation type="journal article" date="2018" name="Microb. Genom.">
        <title>Expanding an expanded genome: long-read sequencing of Trypanosoma cruzi.</title>
        <authorList>
            <person name="Berna L."/>
            <person name="Rodriguez M."/>
            <person name="Chiribao M.L."/>
            <person name="Parodi-Talice A."/>
            <person name="Pita S."/>
            <person name="Rijo G."/>
            <person name="Alvarez-Valin F."/>
            <person name="Robello C."/>
        </authorList>
    </citation>
    <scope>NUCLEOTIDE SEQUENCE [LARGE SCALE GENOMIC DNA]</scope>
    <source>
        <strain evidence="3 4">Dm28c</strain>
    </source>
</reference>
<dbReference type="PROSITE" id="PS50835">
    <property type="entry name" value="IG_LIKE"/>
    <property type="match status" value="1"/>
</dbReference>
<feature type="region of interest" description="Disordered" evidence="1">
    <location>
        <begin position="241"/>
        <end position="299"/>
    </location>
</feature>
<feature type="compositionally biased region" description="Low complexity" evidence="1">
    <location>
        <begin position="205"/>
        <end position="220"/>
    </location>
</feature>
<dbReference type="VEuPathDB" id="TriTrypDB:TCDM_06216"/>
<dbReference type="InterPro" id="IPR036322">
    <property type="entry name" value="WD40_repeat_dom_sf"/>
</dbReference>
<feature type="domain" description="Ig-like" evidence="2">
    <location>
        <begin position="127"/>
        <end position="218"/>
    </location>
</feature>
<dbReference type="VEuPathDB" id="TriTrypDB:ECC02_006652"/>
<dbReference type="VEuPathDB" id="TriTrypDB:TcCL_NonESM02101"/>
<sequence>MSGLPVNGASSGGSSRGETTHFRVKLGNIPNPASSTTLERASKTEKVHSFPSSSSLNSSETTLTAVDFCTWASMANAMSCAYTSSGYPTFLTTNSIRSDIYGAFVELRIPSLHSMTLPPEETLVVVPPIPQSCNDTMNASCASASTLPCRVTGTGGPSRPLVLVVWKRGSHLFSTHPATVAALSPSTKSLSVNSPKTPSYLVRLRSNSSSSSKNTRSSPSAIDNVQTSSRLNEIFFGLPPTVPTKSSSVQKNGVADGFAPNINDVTPPRNEGDEAETQAGNSVKRPPPSSPPPEEPPIEGVPVQLTLVTAGSFNHLTTYAVRHQEGKVLAAVPLQTIVASSSMRRITAHCPFLLGMDVSENYVAPALLTEGERNVLHKEELKQPRKQFMSFKSTKSSERAKAEGLELRFEEIQVEGVISDGKNAVSVVSQCVAVEPFILIGNHNGDLLLFSIFEGKILQRLNFSGTVKGGTGGDSTSATCNQLVSAPVSCITEVECGIEKRLALVVDCARLCRARGENSFTIPYVTTRGGPPSVFAVGFGNGHVLIVCVTVEGAWISKHFSSFGHRLVQAISMRVPHFLTRLWPNDAEASFASHETRQRKGFFPAMTVCVSAESLVVDGESSLAAVSCDGGTIRLVKASEMEVELCHVTALENHSVGDFLAVQWVPSHADATLYPDLLVVTNEDDSITVCQVAYLSDGRKNGDCTVVRDQNTSLAEDSELLFSPPSVSYPANSQAVREEFVHVTRRLFHRSWVSDLCALPIPSRGHLLVATSYDSRSSFWPLFFSDASLSVDARNNPLEACSLESFLQECFSGCLIHDKNAASFASQWADNVIPVEPVFAVALHADPTVRCAACGAGRSYFFVSLCLRGRVKFWEVRPVVD</sequence>
<dbReference type="VEuPathDB" id="TriTrypDB:TcCLB.510155.10"/>
<comment type="caution">
    <text evidence="3">The sequence shown here is derived from an EMBL/GenBank/DDBJ whole genome shotgun (WGS) entry which is preliminary data.</text>
</comment>
<protein>
    <recommendedName>
        <fullName evidence="2">Ig-like domain-containing protein</fullName>
    </recommendedName>
</protein>
<dbReference type="VEuPathDB" id="TriTrypDB:TcG_03494"/>
<evidence type="ECO:0000313" key="3">
    <source>
        <dbReference type="EMBL" id="PWU87750.1"/>
    </source>
</evidence>
<dbReference type="Gene3D" id="2.130.10.10">
    <property type="entry name" value="YVTN repeat-like/Quinoprotein amine dehydrogenase"/>
    <property type="match status" value="1"/>
</dbReference>
<dbReference type="Proteomes" id="UP000246121">
    <property type="component" value="Unassembled WGS sequence"/>
</dbReference>
<dbReference type="VEuPathDB" id="TriTrypDB:TcCLB.511585.10"/>
<gene>
    <name evidence="3" type="ORF">C4B63_85g61</name>
</gene>
<evidence type="ECO:0000256" key="1">
    <source>
        <dbReference type="SAM" id="MobiDB-lite"/>
    </source>
</evidence>
<evidence type="ECO:0000313" key="4">
    <source>
        <dbReference type="Proteomes" id="UP000246121"/>
    </source>
</evidence>
<dbReference type="VEuPathDB" id="TriTrypDB:TcYC6_0084330"/>
<dbReference type="InterPro" id="IPR015943">
    <property type="entry name" value="WD40/YVTN_repeat-like_dom_sf"/>
</dbReference>
<proteinExistence type="predicted"/>
<feature type="region of interest" description="Disordered" evidence="1">
    <location>
        <begin position="203"/>
        <end position="224"/>
    </location>
</feature>
<feature type="region of interest" description="Disordered" evidence="1">
    <location>
        <begin position="25"/>
        <end position="56"/>
    </location>
</feature>
<dbReference type="VEuPathDB" id="TriTrypDB:TcBrA4_0095300"/>
<dbReference type="AlphaFoldDB" id="A0A2V2UUK4"/>
<dbReference type="VEuPathDB" id="TriTrypDB:C4B63_85g61"/>
<dbReference type="VEuPathDB" id="TriTrypDB:TCSYLVIO_003431"/>
<dbReference type="VEuPathDB" id="TriTrypDB:BCY84_11984"/>
<dbReference type="SUPFAM" id="SSF50978">
    <property type="entry name" value="WD40 repeat-like"/>
    <property type="match status" value="1"/>
</dbReference>
<evidence type="ECO:0000259" key="2">
    <source>
        <dbReference type="PROSITE" id="PS50835"/>
    </source>
</evidence>
<name>A0A2V2UUK4_TRYCR</name>
<dbReference type="VEuPathDB" id="TriTrypDB:C3747_196g11"/>